<evidence type="ECO:0000259" key="2">
    <source>
        <dbReference type="Pfam" id="PF13478"/>
    </source>
</evidence>
<dbReference type="RefSeq" id="WP_281832452.1">
    <property type="nucleotide sequence ID" value="NZ_BSDY01000001.1"/>
</dbReference>
<organism evidence="3 4">
    <name type="scientific">Propionigenium maris DSM 9537</name>
    <dbReference type="NCBI Taxonomy" id="1123000"/>
    <lineage>
        <taxon>Bacteria</taxon>
        <taxon>Fusobacteriati</taxon>
        <taxon>Fusobacteriota</taxon>
        <taxon>Fusobacteriia</taxon>
        <taxon>Fusobacteriales</taxon>
        <taxon>Fusobacteriaceae</taxon>
        <taxon>Propionigenium</taxon>
    </lineage>
</organism>
<dbReference type="InterPro" id="IPR003777">
    <property type="entry name" value="XdhC_CoxI"/>
</dbReference>
<dbReference type="Pfam" id="PF02625">
    <property type="entry name" value="XdhC_CoxI"/>
    <property type="match status" value="1"/>
</dbReference>
<evidence type="ECO:0000313" key="3">
    <source>
        <dbReference type="EMBL" id="GLI54648.1"/>
    </source>
</evidence>
<dbReference type="PANTHER" id="PTHR30388:SF6">
    <property type="entry name" value="XANTHINE DEHYDROGENASE SUBUNIT A-RELATED"/>
    <property type="match status" value="1"/>
</dbReference>
<dbReference type="Pfam" id="PF13478">
    <property type="entry name" value="XdhC_C"/>
    <property type="match status" value="1"/>
</dbReference>
<dbReference type="EMBL" id="BSDY01000001">
    <property type="protein sequence ID" value="GLI54648.1"/>
    <property type="molecule type" value="Genomic_DNA"/>
</dbReference>
<proteinExistence type="predicted"/>
<dbReference type="InterPro" id="IPR027051">
    <property type="entry name" value="XdhC_Rossmann_dom"/>
</dbReference>
<accession>A0A9W6LLR3</accession>
<dbReference type="PANTHER" id="PTHR30388">
    <property type="entry name" value="ALDEHYDE OXIDOREDUCTASE MOLYBDENUM COFACTOR ASSEMBLY PROTEIN"/>
    <property type="match status" value="1"/>
</dbReference>
<reference evidence="3" key="1">
    <citation type="submission" date="2022-12" db="EMBL/GenBank/DDBJ databases">
        <title>Reference genome sequencing for broad-spectrum identification of bacterial and archaeal isolates by mass spectrometry.</title>
        <authorList>
            <person name="Sekiguchi Y."/>
            <person name="Tourlousse D.M."/>
        </authorList>
    </citation>
    <scope>NUCLEOTIDE SEQUENCE</scope>
    <source>
        <strain evidence="3">10succ1</strain>
    </source>
</reference>
<protein>
    <submittedName>
        <fullName evidence="3">Xanthine dehydrogenase accessory factor</fullName>
    </submittedName>
</protein>
<evidence type="ECO:0000313" key="4">
    <source>
        <dbReference type="Proteomes" id="UP001144471"/>
    </source>
</evidence>
<dbReference type="Gene3D" id="3.40.50.720">
    <property type="entry name" value="NAD(P)-binding Rossmann-like Domain"/>
    <property type="match status" value="1"/>
</dbReference>
<dbReference type="AlphaFoldDB" id="A0A9W6LLR3"/>
<dbReference type="InterPro" id="IPR052698">
    <property type="entry name" value="MoCofactor_Util/Proc"/>
</dbReference>
<sequence>MEGKLMKELAQNIEEGRRVALVTLVEVSGSSPGKAGDMMTVLECGEIMGTVGGGNLEYQLICEAKKAMDENRNMEIEYDLGPNGTLKMECGGKVRAYIKVFKEREKLVVVGGGHLGLELYTLGKFLNMHVAVLDDREEYANSERFPLADEIIHGNIGENLKKYRLNRSSYVVVVTKGHAGDREAIEAVAGREIAYLGMIGSSRKIRKSYDILMEKGVQREELDRVYAPVGLDISTGEPKEIALGIMAEILKVKNEGSGKHMREIKGIEA</sequence>
<feature type="domain" description="XdhC- CoxI" evidence="1">
    <location>
        <begin position="13"/>
        <end position="79"/>
    </location>
</feature>
<feature type="domain" description="XdhC Rossmann" evidence="2">
    <location>
        <begin position="107"/>
        <end position="249"/>
    </location>
</feature>
<evidence type="ECO:0000259" key="1">
    <source>
        <dbReference type="Pfam" id="PF02625"/>
    </source>
</evidence>
<comment type="caution">
    <text evidence="3">The sequence shown here is derived from an EMBL/GenBank/DDBJ whole genome shotgun (WGS) entry which is preliminary data.</text>
</comment>
<name>A0A9W6LLR3_9FUSO</name>
<keyword evidence="4" id="KW-1185">Reference proteome</keyword>
<dbReference type="Proteomes" id="UP001144471">
    <property type="component" value="Unassembled WGS sequence"/>
</dbReference>
<gene>
    <name evidence="3" type="ORF">PM10SUCC1_01630</name>
</gene>